<organism evidence="6 7">
    <name type="scientific">Massilia hydrophila</name>
    <dbReference type="NCBI Taxonomy" id="3044279"/>
    <lineage>
        <taxon>Bacteria</taxon>
        <taxon>Pseudomonadati</taxon>
        <taxon>Pseudomonadota</taxon>
        <taxon>Betaproteobacteria</taxon>
        <taxon>Burkholderiales</taxon>
        <taxon>Oxalobacteraceae</taxon>
        <taxon>Telluria group</taxon>
        <taxon>Massilia</taxon>
    </lineage>
</organism>
<dbReference type="NCBIfam" id="TIGR01643">
    <property type="entry name" value="YD_repeat_2x"/>
    <property type="match status" value="9"/>
</dbReference>
<protein>
    <submittedName>
        <fullName evidence="6">DUF6531 domain-containing protein</fullName>
    </submittedName>
</protein>
<feature type="transmembrane region" description="Helical" evidence="2">
    <location>
        <begin position="148"/>
        <end position="166"/>
    </location>
</feature>
<dbReference type="Pfam" id="PF05593">
    <property type="entry name" value="RHS_repeat"/>
    <property type="match status" value="7"/>
</dbReference>
<dbReference type="EMBL" id="JAHYBX010000007">
    <property type="protein sequence ID" value="MCA1857554.1"/>
    <property type="molecule type" value="Genomic_DNA"/>
</dbReference>
<evidence type="ECO:0000259" key="5">
    <source>
        <dbReference type="Pfam" id="PF21724"/>
    </source>
</evidence>
<evidence type="ECO:0000256" key="1">
    <source>
        <dbReference type="SAM" id="MobiDB-lite"/>
    </source>
</evidence>
<dbReference type="InterPro" id="IPR006530">
    <property type="entry name" value="YD"/>
</dbReference>
<keyword evidence="2" id="KW-1133">Transmembrane helix</keyword>
<dbReference type="Pfam" id="PF20148">
    <property type="entry name" value="DUF6531"/>
    <property type="match status" value="1"/>
</dbReference>
<keyword evidence="2" id="KW-0472">Membrane</keyword>
<reference evidence="6 7" key="1">
    <citation type="submission" date="2021-07" db="EMBL/GenBank/DDBJ databases">
        <title>Characterization of Violacein-producing bacteria and related species.</title>
        <authorList>
            <person name="Wilson H.S."/>
            <person name="De Leon M.E."/>
        </authorList>
    </citation>
    <scope>NUCLEOTIDE SEQUENCE [LARGE SCALE GENOMIC DNA]</scope>
    <source>
        <strain evidence="6 7">HSC-2F05</strain>
    </source>
</reference>
<sequence length="1541" mass="167360">MPRPESFNRPHHLSLTLSQIGDAYVKAGAQARLDIAQRVRRFSHQVEEQLAPLADAAMGIEAVRCTVAVSQALEGAENRFRQLLKTELSGLDFSHIWSVVAEAAKEVVLYLGGGAVIGGAVGAAGGFFFGGVGAAPGAVAGASLGMKIAGDILAVMGLGSLAVYIAGSVPRIMQTAATGFASAWSAGQLPSSADGAYQARIHAATESFAQCKLLLLKAVLAAIVVALSRGQLARSELIKQLNSSKLGPRFGAWIEANEQKLLTHAALRPAIAAADDGAGPAARAAAPRKTAPPPSPREKPPAPAAQKNGVGKTSCPACLTVGHPVDSLTGNKILSGTADLDFSLAAPLPLVWQRSYSSAQSRSGWLGQGWSIPLSEALALSGNEVIILDAFEREVTFSLPGIGQTIFSPSEKISLVRTAASRFELVDENLQRRQFAMLGPAGGIAHLVGIVDANGNAIRILYNHRQLPERIHDSAGRTFILAFGACRGQPRLLNVGMLRETSAHEPLPANEVDLLVQYDYDDAGDLVRVRNCLGQVTREFAYRNHLMVEHAQPGGLVSRYEYDQYAPTGKVLRNWTSNGLSWRFQYLARETVVTDHLGRVQRYQFDQRQRYTGMVDAAGGITRRRLDEHGNLVSITDPAGRSTSYRYDDRSRVVRVERGGHGTGIVYHARFDKPALITDALGATTALHYDERGNLAGITDALGQRTSYAYNAHGLPIEVTDAAGGVKRLAYDSTGQLTTYTDCSGNTTHFHYDGSKLVRIVDAAGMSTAYTYDGLGRLLATVHPDGKTERYDYDGLGRLTGRTDIAGNHSSYVLDADGKPLERRDARGGVLAYRYDAGRRLAELINENGDVSRFVYDALDRLVEETGFDGRLTRYRYDQAGLVVAREECGSGAQDKANQILTHYLRDEAGRLVEKISSRVTGPAQAEQLRQRYAYDPLGRMTRAVNADADIELGYDLLGRLVSDTTRAGKRTSVLRHSYDELGNRIQTILPDGRVLNSLFYGSGHLHHINLDGAVITDMERDSAHRPTSRSQGALTSRFDYDQAGRLLSQVADDGHTAVVARSYAYDEAGNLGAIDDLRHGRTEYHYDAIGRVLAALRPDMRERFAFDPAHNLLDPAAASGGRVEGNRVRVFEDKRYGYDAHGKLTEKRIGRHTRMQFEWNAAHQMVMATVARHAGQDQPLVQTVHYVYDAFGRRICKRDSFGETHFIWDGDRLLSEARGSDHRTYVYEPGSFVPVARIDGSVSGQPADSIRAQVHYLHTDLTGTPREVSDHDGRLTWAASYKAWGKVLKIEAPLPEDETHPVTAHLSPEAARAALQPLRFQGQYHDVETGLHYNRFRYYDPDCGRFVSPDPIGLAGGNNAYQYAPNPVAWADPLGLSACACTAATINASTLDKATSEAVLNTEKGLRPNPDSYLSQAYRDAHAEIFRGGAARIQPSAPTGTIGRTETWVFPQSTTRDAIARAGNDVSKLEELLGLDKGYLGANPVLVEIPNPIGYRIPTGNEFGANGFWRPGGFTYPGGLPEAVIDPVPPGAYTTKPVFP</sequence>
<feature type="region of interest" description="Disordered" evidence="1">
    <location>
        <begin position="278"/>
        <end position="309"/>
    </location>
</feature>
<dbReference type="Proteomes" id="UP001198602">
    <property type="component" value="Unassembled WGS sequence"/>
</dbReference>
<feature type="domain" description="DUF6531" evidence="4">
    <location>
        <begin position="322"/>
        <end position="397"/>
    </location>
</feature>
<dbReference type="Pfam" id="PF03527">
    <property type="entry name" value="RHS"/>
    <property type="match status" value="1"/>
</dbReference>
<dbReference type="InterPro" id="IPR022385">
    <property type="entry name" value="Rhs_assc_core"/>
</dbReference>
<dbReference type="InterPro" id="IPR031325">
    <property type="entry name" value="RHS_repeat"/>
</dbReference>
<feature type="compositionally biased region" description="Low complexity" evidence="1">
    <location>
        <begin position="278"/>
        <end position="289"/>
    </location>
</feature>
<evidence type="ECO:0000259" key="3">
    <source>
        <dbReference type="Pfam" id="PF03527"/>
    </source>
</evidence>
<dbReference type="Gene3D" id="2.180.10.10">
    <property type="entry name" value="RHS repeat-associated core"/>
    <property type="match status" value="3"/>
</dbReference>
<name>A0ABS7YG89_9BURK</name>
<dbReference type="SUPFAM" id="SSF63829">
    <property type="entry name" value="Calcium-dependent phosphotriesterase"/>
    <property type="match status" value="1"/>
</dbReference>
<dbReference type="InterPro" id="IPR049195">
    <property type="entry name" value="Tre1-like_N"/>
</dbReference>
<comment type="caution">
    <text evidence="6">The sequence shown here is derived from an EMBL/GenBank/DDBJ whole genome shotgun (WGS) entry which is preliminary data.</text>
</comment>
<dbReference type="Pfam" id="PF21724">
    <property type="entry name" value="DUF6861"/>
    <property type="match status" value="1"/>
</dbReference>
<evidence type="ECO:0000256" key="2">
    <source>
        <dbReference type="SAM" id="Phobius"/>
    </source>
</evidence>
<gene>
    <name evidence="6" type="ORF">LE190_16700</name>
</gene>
<dbReference type="InterPro" id="IPR001826">
    <property type="entry name" value="RHS"/>
</dbReference>
<feature type="transmembrane region" description="Helical" evidence="2">
    <location>
        <begin position="214"/>
        <end position="232"/>
    </location>
</feature>
<dbReference type="InterPro" id="IPR050708">
    <property type="entry name" value="T6SS_VgrG/RHS"/>
</dbReference>
<dbReference type="PANTHER" id="PTHR32305:SF15">
    <property type="entry name" value="PROTEIN RHSA-RELATED"/>
    <property type="match status" value="1"/>
</dbReference>
<dbReference type="RefSeq" id="WP_225239756.1">
    <property type="nucleotide sequence ID" value="NZ_JAHYBX010000007.1"/>
</dbReference>
<evidence type="ECO:0000259" key="4">
    <source>
        <dbReference type="Pfam" id="PF20148"/>
    </source>
</evidence>
<evidence type="ECO:0000313" key="6">
    <source>
        <dbReference type="EMBL" id="MCA1857554.1"/>
    </source>
</evidence>
<dbReference type="InterPro" id="IPR045351">
    <property type="entry name" value="DUF6531"/>
</dbReference>
<keyword evidence="7" id="KW-1185">Reference proteome</keyword>
<accession>A0ABS7YG89</accession>
<dbReference type="PANTHER" id="PTHR32305">
    <property type="match status" value="1"/>
</dbReference>
<keyword evidence="2" id="KW-0812">Transmembrane</keyword>
<dbReference type="NCBIfam" id="TIGR03696">
    <property type="entry name" value="Rhs_assc_core"/>
    <property type="match status" value="1"/>
</dbReference>
<feature type="transmembrane region" description="Helical" evidence="2">
    <location>
        <begin position="107"/>
        <end position="128"/>
    </location>
</feature>
<feature type="domain" description="RHS protein conserved region" evidence="3">
    <location>
        <begin position="1255"/>
        <end position="1290"/>
    </location>
</feature>
<evidence type="ECO:0000313" key="7">
    <source>
        <dbReference type="Proteomes" id="UP001198602"/>
    </source>
</evidence>
<proteinExistence type="predicted"/>
<feature type="domain" description="NAD(+)--protein-arginine ADP-ribosyltransferase Tre1-like N-terminal" evidence="5">
    <location>
        <begin position="69"/>
        <end position="258"/>
    </location>
</feature>